<evidence type="ECO:0000256" key="1">
    <source>
        <dbReference type="ARBA" id="ARBA00004606"/>
    </source>
</evidence>
<dbReference type="PANTHER" id="PTHR46784">
    <property type="entry name" value="KILLER CELL LECTIN-LIKE RECEPTOR SUBFAMILY B MEMBER 1"/>
    <property type="match status" value="1"/>
</dbReference>
<comment type="subcellular location">
    <subcellularLocation>
        <location evidence="1">Membrane</location>
        <topology evidence="1">Single-pass type II membrane protein</topology>
    </subcellularLocation>
</comment>
<dbReference type="AlphaFoldDB" id="A0AAD8CS94"/>
<dbReference type="Proteomes" id="UP001230051">
    <property type="component" value="Unassembled WGS sequence"/>
</dbReference>
<dbReference type="GO" id="GO:0009986">
    <property type="term" value="C:cell surface"/>
    <property type="evidence" value="ECO:0007669"/>
    <property type="project" value="TreeGrafter"/>
</dbReference>
<dbReference type="InterPro" id="IPR033992">
    <property type="entry name" value="NKR-like_CTLD"/>
</dbReference>
<dbReference type="EMBL" id="JAGXEW010000027">
    <property type="protein sequence ID" value="KAK1156683.1"/>
    <property type="molecule type" value="Genomic_DNA"/>
</dbReference>
<comment type="caution">
    <text evidence="8">The sequence shown here is derived from an EMBL/GenBank/DDBJ whole genome shotgun (WGS) entry which is preliminary data.</text>
</comment>
<dbReference type="Gene3D" id="3.10.100.10">
    <property type="entry name" value="Mannose-Binding Protein A, subunit A"/>
    <property type="match status" value="1"/>
</dbReference>
<feature type="domain" description="C-type lectin" evidence="7">
    <location>
        <begin position="110"/>
        <end position="218"/>
    </location>
</feature>
<keyword evidence="9" id="KW-1185">Reference proteome</keyword>
<dbReference type="InterPro" id="IPR001304">
    <property type="entry name" value="C-type_lectin-like"/>
</dbReference>
<keyword evidence="2" id="KW-0430">Lectin</keyword>
<keyword evidence="4 6" id="KW-1133">Transmembrane helix</keyword>
<gene>
    <name evidence="8" type="primary">Klrb1b</name>
    <name evidence="8" type="ORF">AOXY_G25703</name>
</gene>
<evidence type="ECO:0000256" key="4">
    <source>
        <dbReference type="ARBA" id="ARBA00022989"/>
    </source>
</evidence>
<dbReference type="SUPFAM" id="SSF56436">
    <property type="entry name" value="C-type lectin-like"/>
    <property type="match status" value="1"/>
</dbReference>
<dbReference type="InterPro" id="IPR051527">
    <property type="entry name" value="KLR_subfamily_B"/>
</dbReference>
<dbReference type="Pfam" id="PF00059">
    <property type="entry name" value="Lectin_C"/>
    <property type="match status" value="1"/>
</dbReference>
<evidence type="ECO:0000256" key="2">
    <source>
        <dbReference type="ARBA" id="ARBA00022734"/>
    </source>
</evidence>
<accession>A0AAD8CS94</accession>
<reference evidence="8" key="1">
    <citation type="submission" date="2022-02" db="EMBL/GenBank/DDBJ databases">
        <title>Atlantic sturgeon de novo genome assembly.</title>
        <authorList>
            <person name="Stock M."/>
            <person name="Klopp C."/>
            <person name="Guiguen Y."/>
            <person name="Cabau C."/>
            <person name="Parinello H."/>
            <person name="Santidrian Yebra-Pimentel E."/>
            <person name="Kuhl H."/>
            <person name="Dirks R.P."/>
            <person name="Guessner J."/>
            <person name="Wuertz S."/>
            <person name="Du K."/>
            <person name="Schartl M."/>
        </authorList>
    </citation>
    <scope>NUCLEOTIDE SEQUENCE</scope>
    <source>
        <strain evidence="8">STURGEONOMICS-FGT-2020</strain>
        <tissue evidence="8">Whole blood</tissue>
    </source>
</reference>
<dbReference type="GO" id="GO:0005886">
    <property type="term" value="C:plasma membrane"/>
    <property type="evidence" value="ECO:0007669"/>
    <property type="project" value="TreeGrafter"/>
</dbReference>
<dbReference type="GO" id="GO:0038023">
    <property type="term" value="F:signaling receptor activity"/>
    <property type="evidence" value="ECO:0007669"/>
    <property type="project" value="TreeGrafter"/>
</dbReference>
<evidence type="ECO:0000256" key="5">
    <source>
        <dbReference type="ARBA" id="ARBA00023157"/>
    </source>
</evidence>
<evidence type="ECO:0000313" key="9">
    <source>
        <dbReference type="Proteomes" id="UP001230051"/>
    </source>
</evidence>
<dbReference type="GO" id="GO:0030246">
    <property type="term" value="F:carbohydrate binding"/>
    <property type="evidence" value="ECO:0007669"/>
    <property type="project" value="UniProtKB-KW"/>
</dbReference>
<keyword evidence="6" id="KW-0472">Membrane</keyword>
<evidence type="ECO:0000313" key="8">
    <source>
        <dbReference type="EMBL" id="KAK1156683.1"/>
    </source>
</evidence>
<name>A0AAD8CS94_ACIOX</name>
<dbReference type="CDD" id="cd03593">
    <property type="entry name" value="CLECT_NK_receptors_like"/>
    <property type="match status" value="1"/>
</dbReference>
<keyword evidence="6" id="KW-0812">Transmembrane</keyword>
<dbReference type="PROSITE" id="PS50041">
    <property type="entry name" value="C_TYPE_LECTIN_2"/>
    <property type="match status" value="1"/>
</dbReference>
<evidence type="ECO:0000259" key="7">
    <source>
        <dbReference type="PROSITE" id="PS50041"/>
    </source>
</evidence>
<dbReference type="PANTHER" id="PTHR46784:SF1">
    <property type="entry name" value="KILLER CELL LECTIN-LIKE RECEPTOR SUBFAMILY B MEMBER 1"/>
    <property type="match status" value="1"/>
</dbReference>
<feature type="transmembrane region" description="Helical" evidence="6">
    <location>
        <begin position="48"/>
        <end position="70"/>
    </location>
</feature>
<dbReference type="GO" id="GO:0042269">
    <property type="term" value="P:regulation of natural killer cell mediated cytotoxicity"/>
    <property type="evidence" value="ECO:0007669"/>
    <property type="project" value="TreeGrafter"/>
</dbReference>
<proteinExistence type="predicted"/>
<dbReference type="SMART" id="SM00034">
    <property type="entry name" value="CLECT"/>
    <property type="match status" value="1"/>
</dbReference>
<evidence type="ECO:0000256" key="3">
    <source>
        <dbReference type="ARBA" id="ARBA00022968"/>
    </source>
</evidence>
<keyword evidence="3" id="KW-0735">Signal-anchor</keyword>
<keyword evidence="5" id="KW-1015">Disulfide bond</keyword>
<dbReference type="InterPro" id="IPR016186">
    <property type="entry name" value="C-type_lectin-like/link_sf"/>
</dbReference>
<protein>
    <submittedName>
        <fullName evidence="8">C-type lectin domain family 4 member A-like</fullName>
    </submittedName>
</protein>
<evidence type="ECO:0000256" key="6">
    <source>
        <dbReference type="SAM" id="Phobius"/>
    </source>
</evidence>
<organism evidence="8 9">
    <name type="scientific">Acipenser oxyrinchus oxyrinchus</name>
    <dbReference type="NCBI Taxonomy" id="40147"/>
    <lineage>
        <taxon>Eukaryota</taxon>
        <taxon>Metazoa</taxon>
        <taxon>Chordata</taxon>
        <taxon>Craniata</taxon>
        <taxon>Vertebrata</taxon>
        <taxon>Euteleostomi</taxon>
        <taxon>Actinopterygii</taxon>
        <taxon>Chondrostei</taxon>
        <taxon>Acipenseriformes</taxon>
        <taxon>Acipenseridae</taxon>
        <taxon>Acipenser</taxon>
    </lineage>
</organism>
<dbReference type="InterPro" id="IPR016187">
    <property type="entry name" value="CTDL_fold"/>
</dbReference>
<sequence>MAERNRYECVKFSNIVEEASAGASISTVIMTPEDREAPPHRASSCSRVTIVLGAAVFVLLVVVIGMGVAMQLCPEPAPETELRKMFCVDPNTGIEAKVCEICPDGWKKGYKESCYFISTESQSWDIANSYCSKVGAHLVGIENEEEQNFLQGVQSSSYYWIGLNCKEKDWKWRWADNNELDEKKISLSKSDPSYRCAYVYKDKIYSYTCDYKYKWICEREVVRL</sequence>